<keyword evidence="2" id="KW-0732">Signal</keyword>
<keyword evidence="1" id="KW-0472">Membrane</keyword>
<organism evidence="3 4">
    <name type="scientific">Coraliomargarita algicola</name>
    <dbReference type="NCBI Taxonomy" id="3092156"/>
    <lineage>
        <taxon>Bacteria</taxon>
        <taxon>Pseudomonadati</taxon>
        <taxon>Verrucomicrobiota</taxon>
        <taxon>Opitutia</taxon>
        <taxon>Puniceicoccales</taxon>
        <taxon>Coraliomargaritaceae</taxon>
        <taxon>Coraliomargarita</taxon>
    </lineage>
</organism>
<protein>
    <submittedName>
        <fullName evidence="3">PEP-CTERM sorting domain-containing protein</fullName>
    </submittedName>
</protein>
<keyword evidence="1" id="KW-0812">Transmembrane</keyword>
<proteinExistence type="predicted"/>
<reference evidence="3 4" key="1">
    <citation type="submission" date="2023-11" db="EMBL/GenBank/DDBJ databases">
        <title>Coraliomargarita sp. nov., isolated from marine algae.</title>
        <authorList>
            <person name="Lee J.K."/>
            <person name="Baek J.H."/>
            <person name="Kim J.M."/>
            <person name="Choi D.G."/>
            <person name="Jeon C.O."/>
        </authorList>
    </citation>
    <scope>NUCLEOTIDE SEQUENCE [LARGE SCALE GENOMIC DNA]</scope>
    <source>
        <strain evidence="3 4">J2-16</strain>
    </source>
</reference>
<evidence type="ECO:0000256" key="1">
    <source>
        <dbReference type="SAM" id="Phobius"/>
    </source>
</evidence>
<dbReference type="EMBL" id="CP138858">
    <property type="protein sequence ID" value="WPJ96229.1"/>
    <property type="molecule type" value="Genomic_DNA"/>
</dbReference>
<feature type="signal peptide" evidence="2">
    <location>
        <begin position="1"/>
        <end position="24"/>
    </location>
</feature>
<evidence type="ECO:0000313" key="3">
    <source>
        <dbReference type="EMBL" id="WPJ96229.1"/>
    </source>
</evidence>
<name>A0ABZ0RTD1_9BACT</name>
<evidence type="ECO:0000313" key="4">
    <source>
        <dbReference type="Proteomes" id="UP001324993"/>
    </source>
</evidence>
<dbReference type="Proteomes" id="UP001324993">
    <property type="component" value="Chromosome"/>
</dbReference>
<feature type="transmembrane region" description="Helical" evidence="1">
    <location>
        <begin position="226"/>
        <end position="243"/>
    </location>
</feature>
<feature type="chain" id="PRO_5046488368" evidence="2">
    <location>
        <begin position="25"/>
        <end position="247"/>
    </location>
</feature>
<dbReference type="RefSeq" id="WP_319833092.1">
    <property type="nucleotide sequence ID" value="NZ_CP138858.1"/>
</dbReference>
<sequence>MSNRTIKPFIWLAAAGLFSTSAQAATVAAGVNWEAVDLGASGETSQFTVTVEADGNDWLYTWTKTGDLDGLGTSNDTLTFKLRSAAFTGSSYSSETGAVTLGTAFDYSVGDTVTTPTDQHFGPAYDLDNNQSFQLSIEEIVFTQGEDLGWAATFDGFSAISRYIGQDDETFYFGTIGAEVVTTPATESVADIPFSGPVQVLTVTATDNNNRFRDLDFSFTVAVPEPGSYALLAGFTGMALVMLRRRN</sequence>
<evidence type="ECO:0000256" key="2">
    <source>
        <dbReference type="SAM" id="SignalP"/>
    </source>
</evidence>
<keyword evidence="1" id="KW-1133">Transmembrane helix</keyword>
<gene>
    <name evidence="3" type="ORF">SH580_00750</name>
</gene>
<accession>A0ABZ0RTD1</accession>
<keyword evidence="4" id="KW-1185">Reference proteome</keyword>